<feature type="non-terminal residue" evidence="1">
    <location>
        <position position="1"/>
    </location>
</feature>
<evidence type="ECO:0000313" key="1">
    <source>
        <dbReference type="EMBL" id="CAG8516766.1"/>
    </source>
</evidence>
<name>A0ACA9L9V0_9GLOM</name>
<protein>
    <submittedName>
        <fullName evidence="1">7278_t:CDS:1</fullName>
    </submittedName>
</protein>
<proteinExistence type="predicted"/>
<comment type="caution">
    <text evidence="1">The sequence shown here is derived from an EMBL/GenBank/DDBJ whole genome shotgun (WGS) entry which is preliminary data.</text>
</comment>
<reference evidence="1" key="1">
    <citation type="submission" date="2021-06" db="EMBL/GenBank/DDBJ databases">
        <authorList>
            <person name="Kallberg Y."/>
            <person name="Tangrot J."/>
            <person name="Rosling A."/>
        </authorList>
    </citation>
    <scope>NUCLEOTIDE SEQUENCE</scope>
    <source>
        <strain evidence="1">IL203A</strain>
    </source>
</reference>
<sequence>REEDSKIRNEFIDADKKISNPSNSQKHSDAIYTSRLLTEELNLKNLPEPKNSIELNAPPSSEHVIPSDEESPSK</sequence>
<dbReference type="EMBL" id="CAJVPU010003338">
    <property type="protein sequence ID" value="CAG8516766.1"/>
    <property type="molecule type" value="Genomic_DNA"/>
</dbReference>
<organism evidence="1 2">
    <name type="scientific">Dentiscutata heterogama</name>
    <dbReference type="NCBI Taxonomy" id="1316150"/>
    <lineage>
        <taxon>Eukaryota</taxon>
        <taxon>Fungi</taxon>
        <taxon>Fungi incertae sedis</taxon>
        <taxon>Mucoromycota</taxon>
        <taxon>Glomeromycotina</taxon>
        <taxon>Glomeromycetes</taxon>
        <taxon>Diversisporales</taxon>
        <taxon>Gigasporaceae</taxon>
        <taxon>Dentiscutata</taxon>
    </lineage>
</organism>
<gene>
    <name evidence="1" type="ORF">DHETER_LOCUS3722</name>
</gene>
<evidence type="ECO:0000313" key="2">
    <source>
        <dbReference type="Proteomes" id="UP000789702"/>
    </source>
</evidence>
<accession>A0ACA9L9V0</accession>
<dbReference type="Proteomes" id="UP000789702">
    <property type="component" value="Unassembled WGS sequence"/>
</dbReference>
<keyword evidence="2" id="KW-1185">Reference proteome</keyword>